<evidence type="ECO:0000313" key="9">
    <source>
        <dbReference type="EMBL" id="PAD79410.1"/>
    </source>
</evidence>
<dbReference type="InterPro" id="IPR000515">
    <property type="entry name" value="MetI-like"/>
</dbReference>
<dbReference type="GO" id="GO:0055085">
    <property type="term" value="P:transmembrane transport"/>
    <property type="evidence" value="ECO:0007669"/>
    <property type="project" value="InterPro"/>
</dbReference>
<protein>
    <submittedName>
        <fullName evidence="9">Sugar ABC transporter permease</fullName>
    </submittedName>
</protein>
<dbReference type="PROSITE" id="PS50928">
    <property type="entry name" value="ABC_TM1"/>
    <property type="match status" value="1"/>
</dbReference>
<evidence type="ECO:0000256" key="2">
    <source>
        <dbReference type="ARBA" id="ARBA00022448"/>
    </source>
</evidence>
<feature type="transmembrane region" description="Helical" evidence="7">
    <location>
        <begin position="146"/>
        <end position="164"/>
    </location>
</feature>
<evidence type="ECO:0000259" key="8">
    <source>
        <dbReference type="PROSITE" id="PS50928"/>
    </source>
</evidence>
<reference evidence="9 10" key="1">
    <citation type="submission" date="2017-07" db="EMBL/GenBank/DDBJ databases">
        <title>Isolation and whole genome analysis of endospore-forming bacteria from heroin.</title>
        <authorList>
            <person name="Kalinowski J."/>
            <person name="Ahrens B."/>
            <person name="Al-Dilaimi A."/>
            <person name="Winkler A."/>
            <person name="Wibberg D."/>
            <person name="Schleenbecker U."/>
            <person name="Ruckert C."/>
            <person name="Wolfel R."/>
            <person name="Grass G."/>
        </authorList>
    </citation>
    <scope>NUCLEOTIDE SEQUENCE [LARGE SCALE GENOMIC DNA]</scope>
    <source>
        <strain evidence="9 10">7537-G1</strain>
    </source>
</reference>
<name>A0A268F214_9BACL</name>
<evidence type="ECO:0000313" key="10">
    <source>
        <dbReference type="Proteomes" id="UP000215596"/>
    </source>
</evidence>
<keyword evidence="2 7" id="KW-0813">Transport</keyword>
<keyword evidence="4 7" id="KW-0812">Transmembrane</keyword>
<dbReference type="PROSITE" id="PS51257">
    <property type="entry name" value="PROKAR_LIPOPROTEIN"/>
    <property type="match status" value="1"/>
</dbReference>
<feature type="transmembrane region" description="Helical" evidence="7">
    <location>
        <begin position="74"/>
        <end position="98"/>
    </location>
</feature>
<dbReference type="Pfam" id="PF00528">
    <property type="entry name" value="BPD_transp_1"/>
    <property type="match status" value="1"/>
</dbReference>
<dbReference type="CDD" id="cd06261">
    <property type="entry name" value="TM_PBP2"/>
    <property type="match status" value="1"/>
</dbReference>
<feature type="transmembrane region" description="Helical" evidence="7">
    <location>
        <begin position="243"/>
        <end position="265"/>
    </location>
</feature>
<dbReference type="EMBL" id="NPBY01000012">
    <property type="protein sequence ID" value="PAD79410.1"/>
    <property type="molecule type" value="Genomic_DNA"/>
</dbReference>
<dbReference type="PANTHER" id="PTHR43744:SF12">
    <property type="entry name" value="ABC TRANSPORTER PERMEASE PROTEIN MG189-RELATED"/>
    <property type="match status" value="1"/>
</dbReference>
<comment type="subcellular location">
    <subcellularLocation>
        <location evidence="1 7">Cell membrane</location>
        <topology evidence="1 7">Multi-pass membrane protein</topology>
    </subcellularLocation>
</comment>
<evidence type="ECO:0000256" key="1">
    <source>
        <dbReference type="ARBA" id="ARBA00004651"/>
    </source>
</evidence>
<feature type="domain" description="ABC transmembrane type-1" evidence="8">
    <location>
        <begin position="75"/>
        <end position="265"/>
    </location>
</feature>
<sequence length="281" mass="31555">MPGMQDRRKLINGVIFILLTVLACTMIYPFAWMISVSLERTANLAMPFPPRLIPGDFSWFNYRLVFENNALLQAYWNSIVIAVFSVTFSVGSALLGGYAFSRGDFKGKRLLFFTVLATMMIPFETRLIPMFTMFNDLGMINTKYPLILPSFVNALGLVLTKQYFDQLPEGLRESAKMDGAGEFKTFFYIFVPLTGPITATLAILSFQDSWNSFIWPLVVINDQDLKTVPLFLSSFSAENGSRLAGVTMALATMSILPLLLVFLFFQKYIIRSVALSGLKGE</sequence>
<gene>
    <name evidence="9" type="ORF">CHH67_04190</name>
</gene>
<dbReference type="PANTHER" id="PTHR43744">
    <property type="entry name" value="ABC TRANSPORTER PERMEASE PROTEIN MG189-RELATED-RELATED"/>
    <property type="match status" value="1"/>
</dbReference>
<evidence type="ECO:0000256" key="7">
    <source>
        <dbReference type="RuleBase" id="RU363032"/>
    </source>
</evidence>
<dbReference type="Gene3D" id="1.10.3720.10">
    <property type="entry name" value="MetI-like"/>
    <property type="match status" value="1"/>
</dbReference>
<dbReference type="InterPro" id="IPR035906">
    <property type="entry name" value="MetI-like_sf"/>
</dbReference>
<comment type="caution">
    <text evidence="9">The sequence shown here is derived from an EMBL/GenBank/DDBJ whole genome shotgun (WGS) entry which is preliminary data.</text>
</comment>
<evidence type="ECO:0000256" key="6">
    <source>
        <dbReference type="ARBA" id="ARBA00023136"/>
    </source>
</evidence>
<feature type="transmembrane region" description="Helical" evidence="7">
    <location>
        <begin position="185"/>
        <end position="206"/>
    </location>
</feature>
<accession>A0A268F214</accession>
<proteinExistence type="inferred from homology"/>
<comment type="similarity">
    <text evidence="7">Belongs to the binding-protein-dependent transport system permease family.</text>
</comment>
<dbReference type="GO" id="GO:0005886">
    <property type="term" value="C:plasma membrane"/>
    <property type="evidence" value="ECO:0007669"/>
    <property type="project" value="UniProtKB-SubCell"/>
</dbReference>
<feature type="transmembrane region" description="Helical" evidence="7">
    <location>
        <begin position="12"/>
        <end position="34"/>
    </location>
</feature>
<evidence type="ECO:0000256" key="3">
    <source>
        <dbReference type="ARBA" id="ARBA00022475"/>
    </source>
</evidence>
<dbReference type="AlphaFoldDB" id="A0A268F214"/>
<keyword evidence="6 7" id="KW-0472">Membrane</keyword>
<feature type="transmembrane region" description="Helical" evidence="7">
    <location>
        <begin position="110"/>
        <end position="134"/>
    </location>
</feature>
<keyword evidence="3" id="KW-1003">Cell membrane</keyword>
<dbReference type="SUPFAM" id="SSF161098">
    <property type="entry name" value="MetI-like"/>
    <property type="match status" value="1"/>
</dbReference>
<dbReference type="OrthoDB" id="9787837at2"/>
<evidence type="ECO:0000256" key="5">
    <source>
        <dbReference type="ARBA" id="ARBA00022989"/>
    </source>
</evidence>
<keyword evidence="5 7" id="KW-1133">Transmembrane helix</keyword>
<dbReference type="Proteomes" id="UP000215596">
    <property type="component" value="Unassembled WGS sequence"/>
</dbReference>
<dbReference type="RefSeq" id="WP_095263730.1">
    <property type="nucleotide sequence ID" value="NZ_NPBY01000012.1"/>
</dbReference>
<organism evidence="9 10">
    <name type="scientific">Paenibacillus campinasensis</name>
    <dbReference type="NCBI Taxonomy" id="66347"/>
    <lineage>
        <taxon>Bacteria</taxon>
        <taxon>Bacillati</taxon>
        <taxon>Bacillota</taxon>
        <taxon>Bacilli</taxon>
        <taxon>Bacillales</taxon>
        <taxon>Paenibacillaceae</taxon>
        <taxon>Paenibacillus</taxon>
    </lineage>
</organism>
<evidence type="ECO:0000256" key="4">
    <source>
        <dbReference type="ARBA" id="ARBA00022692"/>
    </source>
</evidence>